<protein>
    <submittedName>
        <fullName evidence="1">Uncharacterized protein</fullName>
    </submittedName>
</protein>
<gene>
    <name evidence="1" type="ORF">Patl1_13708</name>
</gene>
<organism evidence="1 2">
    <name type="scientific">Pistacia atlantica</name>
    <dbReference type="NCBI Taxonomy" id="434234"/>
    <lineage>
        <taxon>Eukaryota</taxon>
        <taxon>Viridiplantae</taxon>
        <taxon>Streptophyta</taxon>
        <taxon>Embryophyta</taxon>
        <taxon>Tracheophyta</taxon>
        <taxon>Spermatophyta</taxon>
        <taxon>Magnoliopsida</taxon>
        <taxon>eudicotyledons</taxon>
        <taxon>Gunneridae</taxon>
        <taxon>Pentapetalae</taxon>
        <taxon>rosids</taxon>
        <taxon>malvids</taxon>
        <taxon>Sapindales</taxon>
        <taxon>Anacardiaceae</taxon>
        <taxon>Pistacia</taxon>
    </lineage>
</organism>
<comment type="caution">
    <text evidence="1">The sequence shown here is derived from an EMBL/GenBank/DDBJ whole genome shotgun (WGS) entry which is preliminary data.</text>
</comment>
<accession>A0ACC1AXB6</accession>
<evidence type="ECO:0000313" key="1">
    <source>
        <dbReference type="EMBL" id="KAJ0091291.1"/>
    </source>
</evidence>
<name>A0ACC1AXB6_9ROSI</name>
<proteinExistence type="predicted"/>
<sequence length="34" mass="4116">MEKTPTLQLYLSKQNRVRYTKLISQLNIRQSINH</sequence>
<dbReference type="Proteomes" id="UP001164250">
    <property type="component" value="Chromosome 8"/>
</dbReference>
<evidence type="ECO:0000313" key="2">
    <source>
        <dbReference type="Proteomes" id="UP001164250"/>
    </source>
</evidence>
<reference evidence="2" key="1">
    <citation type="journal article" date="2023" name="G3 (Bethesda)">
        <title>Genome assembly and association tests identify interacting loci associated with vigor, precocity, and sex in interspecific pistachio rootstocks.</title>
        <authorList>
            <person name="Palmer W."/>
            <person name="Jacygrad E."/>
            <person name="Sagayaradj S."/>
            <person name="Cavanaugh K."/>
            <person name="Han R."/>
            <person name="Bertier L."/>
            <person name="Beede B."/>
            <person name="Kafkas S."/>
            <person name="Golino D."/>
            <person name="Preece J."/>
            <person name="Michelmore R."/>
        </authorList>
    </citation>
    <scope>NUCLEOTIDE SEQUENCE [LARGE SCALE GENOMIC DNA]</scope>
</reference>
<keyword evidence="2" id="KW-1185">Reference proteome</keyword>
<dbReference type="EMBL" id="CM047904">
    <property type="protein sequence ID" value="KAJ0091291.1"/>
    <property type="molecule type" value="Genomic_DNA"/>
</dbReference>